<dbReference type="EMBL" id="JH930476">
    <property type="protein sequence ID" value="EKM51940.1"/>
    <property type="molecule type" value="Genomic_DNA"/>
</dbReference>
<dbReference type="InterPro" id="IPR020471">
    <property type="entry name" value="AKR"/>
</dbReference>
<dbReference type="InterPro" id="IPR023210">
    <property type="entry name" value="NADP_OxRdtase_dom"/>
</dbReference>
<dbReference type="KEGG" id="pco:PHACADRAFT_101731"/>
<name>K5VYP6_PHACS</name>
<dbReference type="Pfam" id="PF00248">
    <property type="entry name" value="Aldo_ket_red"/>
    <property type="match status" value="1"/>
</dbReference>
<accession>K5VYP6</accession>
<dbReference type="GeneID" id="18907205"/>
<dbReference type="PANTHER" id="PTHR43625:SF40">
    <property type="entry name" value="ALDO-KETO REDUCTASE YAKC [NADP(+)]"/>
    <property type="match status" value="1"/>
</dbReference>
<evidence type="ECO:0000259" key="2">
    <source>
        <dbReference type="Pfam" id="PF00248"/>
    </source>
</evidence>
<sequence>MPAQLPTRTIGDTQVTAVGFGAMGLSASYGKPLPDEERLKLLDTVYEYGCTNWDTADVYGDNEELLGKWFARTGKRSEIFLATKFGVNFETNTVNGSPEYVHERLGRSLRLLGTDYVDLLYLHRPALDTPIEITVGAMAELVRTGKVRHLGLSDCSEATLRRAHAVHPIAALQVEYSPFTLDIEDEKIGLYKACQELGVAIVVYAPLARGLLSGQFRSPDSFAEDDFRRIIPRYSRENFPKILKLVEDLKVIGTKYRATPSQVVLAWLLAQADNIIPIPGTTKEKYLKENLAALNIRLSSEDLQEVRKVAEAADASSMGARYPEFMMKFAYADTPELQ</sequence>
<dbReference type="InterPro" id="IPR050791">
    <property type="entry name" value="Aldo-Keto_reductase"/>
</dbReference>
<gene>
    <name evidence="3" type="ORF">PHACADRAFT_101731</name>
</gene>
<keyword evidence="1" id="KW-0560">Oxidoreductase</keyword>
<keyword evidence="4" id="KW-1185">Reference proteome</keyword>
<evidence type="ECO:0000313" key="4">
    <source>
        <dbReference type="Proteomes" id="UP000008370"/>
    </source>
</evidence>
<dbReference type="AlphaFoldDB" id="K5VYP6"/>
<dbReference type="InterPro" id="IPR036812">
    <property type="entry name" value="NAD(P)_OxRdtase_dom_sf"/>
</dbReference>
<dbReference type="Proteomes" id="UP000008370">
    <property type="component" value="Unassembled WGS sequence"/>
</dbReference>
<dbReference type="GO" id="GO:0016491">
    <property type="term" value="F:oxidoreductase activity"/>
    <property type="evidence" value="ECO:0007669"/>
    <property type="project" value="UniProtKB-KW"/>
</dbReference>
<dbReference type="SUPFAM" id="SSF51430">
    <property type="entry name" value="NAD(P)-linked oxidoreductase"/>
    <property type="match status" value="1"/>
</dbReference>
<dbReference type="RefSeq" id="XP_007399732.1">
    <property type="nucleotide sequence ID" value="XM_007399670.1"/>
</dbReference>
<protein>
    <recommendedName>
        <fullName evidence="2">NADP-dependent oxidoreductase domain-containing protein</fullName>
    </recommendedName>
</protein>
<organism evidence="3 4">
    <name type="scientific">Phanerochaete carnosa (strain HHB-10118-sp)</name>
    <name type="common">White-rot fungus</name>
    <name type="synonym">Peniophora carnosa</name>
    <dbReference type="NCBI Taxonomy" id="650164"/>
    <lineage>
        <taxon>Eukaryota</taxon>
        <taxon>Fungi</taxon>
        <taxon>Dikarya</taxon>
        <taxon>Basidiomycota</taxon>
        <taxon>Agaricomycotina</taxon>
        <taxon>Agaricomycetes</taxon>
        <taxon>Polyporales</taxon>
        <taxon>Phanerochaetaceae</taxon>
        <taxon>Phanerochaete</taxon>
    </lineage>
</organism>
<evidence type="ECO:0000313" key="3">
    <source>
        <dbReference type="EMBL" id="EKM51940.1"/>
    </source>
</evidence>
<dbReference type="OrthoDB" id="37537at2759"/>
<dbReference type="PRINTS" id="PR00069">
    <property type="entry name" value="ALDKETRDTASE"/>
</dbReference>
<dbReference type="FunCoup" id="K5VYP6">
    <property type="interactions" value="289"/>
</dbReference>
<reference evidence="3 4" key="1">
    <citation type="journal article" date="2012" name="BMC Genomics">
        <title>Comparative genomics of the white-rot fungi, Phanerochaete carnosa and P. chrysosporium, to elucidate the genetic basis of the distinct wood types they colonize.</title>
        <authorList>
            <person name="Suzuki H."/>
            <person name="MacDonald J."/>
            <person name="Syed K."/>
            <person name="Salamov A."/>
            <person name="Hori C."/>
            <person name="Aerts A."/>
            <person name="Henrissat B."/>
            <person name="Wiebenga A."/>
            <person name="vanKuyk P.A."/>
            <person name="Barry K."/>
            <person name="Lindquist E."/>
            <person name="LaButti K."/>
            <person name="Lapidus A."/>
            <person name="Lucas S."/>
            <person name="Coutinho P."/>
            <person name="Gong Y."/>
            <person name="Samejima M."/>
            <person name="Mahadevan R."/>
            <person name="Abou-Zaid M."/>
            <person name="de Vries R.P."/>
            <person name="Igarashi K."/>
            <person name="Yadav J.S."/>
            <person name="Grigoriev I.V."/>
            <person name="Master E.R."/>
        </authorList>
    </citation>
    <scope>NUCLEOTIDE SEQUENCE [LARGE SCALE GENOMIC DNA]</scope>
    <source>
        <strain evidence="3 4">HHB-10118-sp</strain>
    </source>
</reference>
<dbReference type="GO" id="GO:0005737">
    <property type="term" value="C:cytoplasm"/>
    <property type="evidence" value="ECO:0007669"/>
    <property type="project" value="TreeGrafter"/>
</dbReference>
<dbReference type="Gene3D" id="3.20.20.100">
    <property type="entry name" value="NADP-dependent oxidoreductase domain"/>
    <property type="match status" value="1"/>
</dbReference>
<dbReference type="PANTHER" id="PTHR43625">
    <property type="entry name" value="AFLATOXIN B1 ALDEHYDE REDUCTASE"/>
    <property type="match status" value="1"/>
</dbReference>
<proteinExistence type="predicted"/>
<feature type="domain" description="NADP-dependent oxidoreductase" evidence="2">
    <location>
        <begin position="18"/>
        <end position="310"/>
    </location>
</feature>
<dbReference type="InParanoid" id="K5VYP6"/>
<evidence type="ECO:0000256" key="1">
    <source>
        <dbReference type="ARBA" id="ARBA00023002"/>
    </source>
</evidence>
<dbReference type="HOGENOM" id="CLU_023205_2_1_1"/>